<dbReference type="InterPro" id="IPR036052">
    <property type="entry name" value="TrpB-like_PALP_sf"/>
</dbReference>
<reference evidence="4 5" key="1">
    <citation type="submission" date="2016-09" db="EMBL/GenBank/DDBJ databases">
        <title>Genomic analysis reveals versatility of anaerobic energy metabolism of Geosporobacter ferrireducens IRF9 of phylum Firmicutes.</title>
        <authorList>
            <person name="Kim S.-J."/>
        </authorList>
    </citation>
    <scope>NUCLEOTIDE SEQUENCE [LARGE SCALE GENOMIC DNA]</scope>
    <source>
        <strain evidence="4 5">IRF9</strain>
    </source>
</reference>
<dbReference type="PANTHER" id="PTHR43050:SF1">
    <property type="entry name" value="SERINE RACEMASE"/>
    <property type="match status" value="1"/>
</dbReference>
<evidence type="ECO:0000313" key="4">
    <source>
        <dbReference type="EMBL" id="AOT71103.1"/>
    </source>
</evidence>
<accession>A0A1D8GJM3</accession>
<gene>
    <name evidence="4" type="ORF">Gferi_17025</name>
</gene>
<dbReference type="EMBL" id="CP017269">
    <property type="protein sequence ID" value="AOT71103.1"/>
    <property type="molecule type" value="Genomic_DNA"/>
</dbReference>
<dbReference type="GO" id="GO:0070179">
    <property type="term" value="P:D-serine biosynthetic process"/>
    <property type="evidence" value="ECO:0007669"/>
    <property type="project" value="TreeGrafter"/>
</dbReference>
<dbReference type="AlphaFoldDB" id="A0A1D8GJM3"/>
<proteinExistence type="predicted"/>
<keyword evidence="2" id="KW-0663">Pyridoxal phosphate</keyword>
<dbReference type="OrthoDB" id="9811476at2"/>
<dbReference type="KEGG" id="gfe:Gferi_17025"/>
<dbReference type="Proteomes" id="UP000095743">
    <property type="component" value="Chromosome"/>
</dbReference>
<dbReference type="Pfam" id="PF00291">
    <property type="entry name" value="PALP"/>
    <property type="match status" value="1"/>
</dbReference>
<keyword evidence="5" id="KW-1185">Reference proteome</keyword>
<name>A0A1D8GJM3_9FIRM</name>
<organism evidence="4 5">
    <name type="scientific">Geosporobacter ferrireducens</name>
    <dbReference type="NCBI Taxonomy" id="1424294"/>
    <lineage>
        <taxon>Bacteria</taxon>
        <taxon>Bacillati</taxon>
        <taxon>Bacillota</taxon>
        <taxon>Clostridia</taxon>
        <taxon>Peptostreptococcales</taxon>
        <taxon>Thermotaleaceae</taxon>
        <taxon>Geosporobacter</taxon>
    </lineage>
</organism>
<dbReference type="PANTHER" id="PTHR43050">
    <property type="entry name" value="SERINE / THREONINE RACEMASE FAMILY MEMBER"/>
    <property type="match status" value="1"/>
</dbReference>
<dbReference type="GO" id="GO:0005524">
    <property type="term" value="F:ATP binding"/>
    <property type="evidence" value="ECO:0007669"/>
    <property type="project" value="TreeGrafter"/>
</dbReference>
<dbReference type="GO" id="GO:0018114">
    <property type="term" value="F:threonine racemase activity"/>
    <property type="evidence" value="ECO:0007669"/>
    <property type="project" value="TreeGrafter"/>
</dbReference>
<evidence type="ECO:0000256" key="1">
    <source>
        <dbReference type="ARBA" id="ARBA00001933"/>
    </source>
</evidence>
<dbReference type="InterPro" id="IPR001926">
    <property type="entry name" value="TrpB-like_PALP"/>
</dbReference>
<dbReference type="SUPFAM" id="SSF53686">
    <property type="entry name" value="Tryptophan synthase beta subunit-like PLP-dependent enzymes"/>
    <property type="match status" value="1"/>
</dbReference>
<dbReference type="GO" id="GO:0030170">
    <property type="term" value="F:pyridoxal phosphate binding"/>
    <property type="evidence" value="ECO:0007669"/>
    <property type="project" value="TreeGrafter"/>
</dbReference>
<dbReference type="GO" id="GO:0003941">
    <property type="term" value="F:L-serine ammonia-lyase activity"/>
    <property type="evidence" value="ECO:0007669"/>
    <property type="project" value="TreeGrafter"/>
</dbReference>
<dbReference type="RefSeq" id="WP_069978577.1">
    <property type="nucleotide sequence ID" value="NZ_CP017269.1"/>
</dbReference>
<dbReference type="GO" id="GO:0000287">
    <property type="term" value="F:magnesium ion binding"/>
    <property type="evidence" value="ECO:0007669"/>
    <property type="project" value="TreeGrafter"/>
</dbReference>
<comment type="cofactor">
    <cofactor evidence="1">
        <name>pyridoxal 5'-phosphate</name>
        <dbReference type="ChEBI" id="CHEBI:597326"/>
    </cofactor>
</comment>
<feature type="domain" description="Tryptophan synthase beta chain-like PALP" evidence="3">
    <location>
        <begin position="15"/>
        <end position="89"/>
    </location>
</feature>
<protein>
    <recommendedName>
        <fullName evidence="3">Tryptophan synthase beta chain-like PALP domain-containing protein</fullName>
    </recommendedName>
</protein>
<dbReference type="GO" id="GO:0030378">
    <property type="term" value="F:serine racemase activity"/>
    <property type="evidence" value="ECO:0007669"/>
    <property type="project" value="TreeGrafter"/>
</dbReference>
<evidence type="ECO:0000259" key="3">
    <source>
        <dbReference type="Pfam" id="PF00291"/>
    </source>
</evidence>
<dbReference type="STRING" id="1424294.Gferi_17025"/>
<evidence type="ECO:0000256" key="2">
    <source>
        <dbReference type="ARBA" id="ARBA00022898"/>
    </source>
</evidence>
<sequence>MITFEDVQAARDRIEKYIYRTPLDFSINFSNEKTKVYLKLECQQLLKAFKIRGAFSKLTSLSEEEKARGVITVSSGNHGIGVSYAANKRNKPE</sequence>
<evidence type="ECO:0000313" key="5">
    <source>
        <dbReference type="Proteomes" id="UP000095743"/>
    </source>
</evidence>
<dbReference type="Gene3D" id="3.40.50.1100">
    <property type="match status" value="2"/>
</dbReference>